<dbReference type="AlphaFoldDB" id="A0A6A6BYH8"/>
<name>A0A6A6BYH8_ZASCE</name>
<keyword evidence="2" id="KW-1185">Reference proteome</keyword>
<accession>A0A6A6BYH8</accession>
<protein>
    <recommendedName>
        <fullName evidence="3">Cupin 2 conserved barrel domain-containing protein</fullName>
    </recommendedName>
</protein>
<dbReference type="GeneID" id="54562884"/>
<evidence type="ECO:0000313" key="1">
    <source>
        <dbReference type="EMBL" id="KAF2159755.1"/>
    </source>
</evidence>
<evidence type="ECO:0008006" key="3">
    <source>
        <dbReference type="Google" id="ProtNLM"/>
    </source>
</evidence>
<organism evidence="1 2">
    <name type="scientific">Zasmidium cellare ATCC 36951</name>
    <dbReference type="NCBI Taxonomy" id="1080233"/>
    <lineage>
        <taxon>Eukaryota</taxon>
        <taxon>Fungi</taxon>
        <taxon>Dikarya</taxon>
        <taxon>Ascomycota</taxon>
        <taxon>Pezizomycotina</taxon>
        <taxon>Dothideomycetes</taxon>
        <taxon>Dothideomycetidae</taxon>
        <taxon>Mycosphaerellales</taxon>
        <taxon>Mycosphaerellaceae</taxon>
        <taxon>Zasmidium</taxon>
    </lineage>
</organism>
<dbReference type="SUPFAM" id="SSF51182">
    <property type="entry name" value="RmlC-like cupins"/>
    <property type="match status" value="1"/>
</dbReference>
<evidence type="ECO:0000313" key="2">
    <source>
        <dbReference type="Proteomes" id="UP000799537"/>
    </source>
</evidence>
<reference evidence="1" key="1">
    <citation type="journal article" date="2020" name="Stud. Mycol.">
        <title>101 Dothideomycetes genomes: a test case for predicting lifestyles and emergence of pathogens.</title>
        <authorList>
            <person name="Haridas S."/>
            <person name="Albert R."/>
            <person name="Binder M."/>
            <person name="Bloem J."/>
            <person name="Labutti K."/>
            <person name="Salamov A."/>
            <person name="Andreopoulos B."/>
            <person name="Baker S."/>
            <person name="Barry K."/>
            <person name="Bills G."/>
            <person name="Bluhm B."/>
            <person name="Cannon C."/>
            <person name="Castanera R."/>
            <person name="Culley D."/>
            <person name="Daum C."/>
            <person name="Ezra D."/>
            <person name="Gonzalez J."/>
            <person name="Henrissat B."/>
            <person name="Kuo A."/>
            <person name="Liang C."/>
            <person name="Lipzen A."/>
            <person name="Lutzoni F."/>
            <person name="Magnuson J."/>
            <person name="Mondo S."/>
            <person name="Nolan M."/>
            <person name="Ohm R."/>
            <person name="Pangilinan J."/>
            <person name="Park H.-J."/>
            <person name="Ramirez L."/>
            <person name="Alfaro M."/>
            <person name="Sun H."/>
            <person name="Tritt A."/>
            <person name="Yoshinaga Y."/>
            <person name="Zwiers L.-H."/>
            <person name="Turgeon B."/>
            <person name="Goodwin S."/>
            <person name="Spatafora J."/>
            <person name="Crous P."/>
            <person name="Grigoriev I."/>
        </authorList>
    </citation>
    <scope>NUCLEOTIDE SEQUENCE</scope>
    <source>
        <strain evidence="1">ATCC 36951</strain>
    </source>
</reference>
<dbReference type="OrthoDB" id="9976870at2759"/>
<dbReference type="Gene3D" id="2.60.120.10">
    <property type="entry name" value="Jelly Rolls"/>
    <property type="match status" value="1"/>
</dbReference>
<dbReference type="RefSeq" id="XP_033660644.1">
    <property type="nucleotide sequence ID" value="XM_033809612.1"/>
</dbReference>
<dbReference type="EMBL" id="ML993633">
    <property type="protein sequence ID" value="KAF2159755.1"/>
    <property type="molecule type" value="Genomic_DNA"/>
</dbReference>
<dbReference type="Proteomes" id="UP000799537">
    <property type="component" value="Unassembled WGS sequence"/>
</dbReference>
<dbReference type="InterPro" id="IPR014710">
    <property type="entry name" value="RmlC-like_jellyroll"/>
</dbReference>
<proteinExistence type="predicted"/>
<dbReference type="InterPro" id="IPR011051">
    <property type="entry name" value="RmlC_Cupin_sf"/>
</dbReference>
<sequence>MGEIDFKKERTVLGGPYTLFGGSLIGEFLDGQDLDATFLVRIRMPAKHPLSALGKKHPIVPPLHVHFDQTECFKVLQGKFGVTAGWDQKDHILTPEMAPFEVPPMLPHTPWPVACEEDIVILAWGHPTGTPKPLSTEFFQQLFLYMHDMFETKKSPDLLQVMLMQHDTNSAGVIFPSLSFLGPLRWWVPWHMEGALSALAKLLGYSKEMPQYLKKQ</sequence>
<gene>
    <name evidence="1" type="ORF">M409DRAFT_29760</name>
</gene>